<dbReference type="EMBL" id="CP036498">
    <property type="protein sequence ID" value="QUS40340.1"/>
    <property type="molecule type" value="Genomic_DNA"/>
</dbReference>
<reference evidence="1 2" key="1">
    <citation type="submission" date="2019-02" db="EMBL/GenBank/DDBJ databases">
        <title>Emended description of the genus Rhodopseudomonas and description of Rhodopseudomonas albus sp. nov., a non-phototrophic, heavy-metal-tolerant bacterium isolated from garden soil.</title>
        <authorList>
            <person name="Bao Z."/>
            <person name="Cao W.W."/>
            <person name="Sato Y."/>
            <person name="Nishizawa T."/>
            <person name="Zhao J."/>
            <person name="Guo Y."/>
            <person name="Ohta H."/>
        </authorList>
    </citation>
    <scope>NUCLEOTIDE SEQUENCE [LARGE SCALE GENOMIC DNA]</scope>
    <source>
        <strain evidence="1 2">SK50-23</strain>
    </source>
</reference>
<dbReference type="RefSeq" id="WP_211908922.1">
    <property type="nucleotide sequence ID" value="NZ_CP036498.1"/>
</dbReference>
<dbReference type="Proteomes" id="UP000682843">
    <property type="component" value="Chromosome"/>
</dbReference>
<proteinExistence type="predicted"/>
<evidence type="ECO:0000313" key="1">
    <source>
        <dbReference type="EMBL" id="QUS40340.1"/>
    </source>
</evidence>
<accession>A0ABX8AEW6</accession>
<keyword evidence="2" id="KW-1185">Reference proteome</keyword>
<protein>
    <submittedName>
        <fullName evidence="1">Uncharacterized protein</fullName>
    </submittedName>
</protein>
<organism evidence="1 2">
    <name type="scientific">Tardiphaga alba</name>
    <dbReference type="NCBI Taxonomy" id="340268"/>
    <lineage>
        <taxon>Bacteria</taxon>
        <taxon>Pseudomonadati</taxon>
        <taxon>Pseudomonadota</taxon>
        <taxon>Alphaproteobacteria</taxon>
        <taxon>Hyphomicrobiales</taxon>
        <taxon>Nitrobacteraceae</taxon>
        <taxon>Tardiphaga</taxon>
    </lineage>
</organism>
<gene>
    <name evidence="1" type="ORF">RPMA_16975</name>
</gene>
<evidence type="ECO:0000313" key="2">
    <source>
        <dbReference type="Proteomes" id="UP000682843"/>
    </source>
</evidence>
<name>A0ABX8AEW6_9BRAD</name>
<sequence length="93" mass="10094">MSDHISFLKARYCTSVLKTATISTDDEARHLIACLSLELPTSHTSQAVNIAERDALASILALSERFAGRSAASVASEWRAASDAVRRWIETSS</sequence>